<keyword evidence="8" id="KW-0539">Nucleus</keyword>
<keyword evidence="3" id="KW-0677">Repeat</keyword>
<evidence type="ECO:0000256" key="1">
    <source>
        <dbReference type="ARBA" id="ARBA00004123"/>
    </source>
</evidence>
<dbReference type="Proteomes" id="UP000006672">
    <property type="component" value="Unassembled WGS sequence"/>
</dbReference>
<dbReference type="GO" id="GO:0003677">
    <property type="term" value="F:DNA binding"/>
    <property type="evidence" value="ECO:0007669"/>
    <property type="project" value="UniProtKB-KW"/>
</dbReference>
<dbReference type="FunFam" id="3.30.160.60:FF:001289">
    <property type="entry name" value="Zinc finger protein 574"/>
    <property type="match status" value="1"/>
</dbReference>
<gene>
    <name evidence="11" type="primary">Bm758</name>
    <name evidence="11" type="ORF">BM_BM758</name>
</gene>
<accession>A0A4E9FUD8</accession>
<dbReference type="KEGG" id="bmy:BM_BM758"/>
<feature type="domain" description="C2H2-type" evidence="10">
    <location>
        <begin position="13"/>
        <end position="40"/>
    </location>
</feature>
<evidence type="ECO:0000256" key="9">
    <source>
        <dbReference type="PROSITE-ProRule" id="PRU00042"/>
    </source>
</evidence>
<reference evidence="12" key="1">
    <citation type="journal article" date="2007" name="Science">
        <title>Draft genome of the filarial nematode parasite Brugia malayi.</title>
        <authorList>
            <person name="Ghedin E."/>
            <person name="Wang S."/>
            <person name="Spiro D."/>
            <person name="Caler E."/>
            <person name="Zhao Q."/>
            <person name="Crabtree J."/>
            <person name="Allen J.E."/>
            <person name="Delcher A.L."/>
            <person name="Guiliano D.B."/>
            <person name="Miranda-Saavedra D."/>
            <person name="Angiuoli S.V."/>
            <person name="Creasy T."/>
            <person name="Amedeo P."/>
            <person name="Haas B."/>
            <person name="El-Sayed N.M."/>
            <person name="Wortman J.R."/>
            <person name="Feldblyum T."/>
            <person name="Tallon L."/>
            <person name="Schatz M."/>
            <person name="Shumway M."/>
            <person name="Koo H."/>
            <person name="Salzberg S.L."/>
            <person name="Schobel S."/>
            <person name="Pertea M."/>
            <person name="Pop M."/>
            <person name="White O."/>
            <person name="Barton G.J."/>
            <person name="Carlow C.K."/>
            <person name="Crawford M.J."/>
            <person name="Daub J."/>
            <person name="Dimmic M.W."/>
            <person name="Estes C.F."/>
            <person name="Foster J.M."/>
            <person name="Ganatra M."/>
            <person name="Gregory W.F."/>
            <person name="Johnson N.M."/>
            <person name="Jin J."/>
            <person name="Komuniecki R."/>
            <person name="Korf I."/>
            <person name="Kumar S."/>
            <person name="Laney S."/>
            <person name="Li B.W."/>
            <person name="Li W."/>
            <person name="Lindblom T.H."/>
            <person name="Lustigman S."/>
            <person name="Ma D."/>
            <person name="Maina C.V."/>
            <person name="Martin D.M."/>
            <person name="McCarter J.P."/>
            <person name="McReynolds L."/>
            <person name="Mitreva M."/>
            <person name="Nutman T.B."/>
            <person name="Parkinson J."/>
            <person name="Peregrin-Alvarez J.M."/>
            <person name="Poole C."/>
            <person name="Ren Q."/>
            <person name="Saunders L."/>
            <person name="Sluder A.E."/>
            <person name="Smith K."/>
            <person name="Stanke M."/>
            <person name="Unnasch T.R."/>
            <person name="Ware J."/>
            <person name="Wei A.D."/>
            <person name="Weil G."/>
            <person name="Williams D.J."/>
            <person name="Zhang Y."/>
            <person name="Williams S.A."/>
            <person name="Fraser-Liggett C."/>
            <person name="Slatko B."/>
            <person name="Blaxter M.L."/>
            <person name="Scott A.L."/>
        </authorList>
    </citation>
    <scope>NUCLEOTIDE SEQUENCE</scope>
    <source>
        <strain evidence="12">FR3</strain>
    </source>
</reference>
<evidence type="ECO:0000256" key="2">
    <source>
        <dbReference type="ARBA" id="ARBA00022723"/>
    </source>
</evidence>
<protein>
    <submittedName>
        <fullName evidence="13">Bm758</fullName>
    </submittedName>
</protein>
<evidence type="ECO:0000313" key="13">
    <source>
        <dbReference type="WBParaSite" id="Bm758.1"/>
    </source>
</evidence>
<dbReference type="EMBL" id="CAAKNF010000195">
    <property type="protein sequence ID" value="VIO99529.1"/>
    <property type="molecule type" value="Genomic_DNA"/>
</dbReference>
<dbReference type="WBParaSite" id="Bm758.1">
    <property type="protein sequence ID" value="Bm758.1"/>
    <property type="gene ID" value="WBGene00221019"/>
</dbReference>
<dbReference type="GO" id="GO:0005634">
    <property type="term" value="C:nucleus"/>
    <property type="evidence" value="ECO:0007669"/>
    <property type="project" value="UniProtKB-SubCell"/>
</dbReference>
<dbReference type="SMART" id="SM00355">
    <property type="entry name" value="ZnF_C2H2"/>
    <property type="match status" value="2"/>
</dbReference>
<dbReference type="GO" id="GO:0008270">
    <property type="term" value="F:zinc ion binding"/>
    <property type="evidence" value="ECO:0007669"/>
    <property type="project" value="UniProtKB-KW"/>
</dbReference>
<accession>A0A8L7TH73</accession>
<organism evidence="11">
    <name type="scientific">Brugia malayi</name>
    <name type="common">Filarial nematode worm</name>
    <dbReference type="NCBI Taxonomy" id="6279"/>
    <lineage>
        <taxon>Eukaryota</taxon>
        <taxon>Metazoa</taxon>
        <taxon>Ecdysozoa</taxon>
        <taxon>Nematoda</taxon>
        <taxon>Chromadorea</taxon>
        <taxon>Rhabditida</taxon>
        <taxon>Spirurina</taxon>
        <taxon>Spiruromorpha</taxon>
        <taxon>Filarioidea</taxon>
        <taxon>Onchocercidae</taxon>
        <taxon>Brugia</taxon>
    </lineage>
</organism>
<evidence type="ECO:0000313" key="12">
    <source>
        <dbReference type="Proteomes" id="UP000006672"/>
    </source>
</evidence>
<name>A0A4E9FUD8_BRUMA</name>
<evidence type="ECO:0000256" key="7">
    <source>
        <dbReference type="ARBA" id="ARBA00023163"/>
    </source>
</evidence>
<evidence type="ECO:0000259" key="10">
    <source>
        <dbReference type="PROSITE" id="PS50157"/>
    </source>
</evidence>
<dbReference type="FunFam" id="3.30.160.60:FF:000912">
    <property type="entry name" value="Zinc finger protein 660"/>
    <property type="match status" value="1"/>
</dbReference>
<keyword evidence="7" id="KW-0804">Transcription</keyword>
<keyword evidence="5" id="KW-0862">Zinc</keyword>
<dbReference type="GO" id="GO:0000981">
    <property type="term" value="F:DNA-binding transcription factor activity, RNA polymerase II-specific"/>
    <property type="evidence" value="ECO:0007669"/>
    <property type="project" value="TreeGrafter"/>
</dbReference>
<evidence type="ECO:0000313" key="11">
    <source>
        <dbReference type="EMBL" id="VIO99529.1"/>
    </source>
</evidence>
<sequence>KTHMLTHTGEKPYSCSVCKKNFTQFGNMKRHIMTHTGEKPYSCSICKKNFSRSVYVKEHMMIHTGEKPCSCPICGKSDETFQKRSFISKKLSHETGSEIRTMKKIPSGMKKPGLYPATRTQLRNHIIVRQYVLPKQLSSIIKVHPKDKV</sequence>
<reference evidence="11" key="2">
    <citation type="submission" date="2019-04" db="EMBL/GenBank/DDBJ databases">
        <authorList>
            <person name="Howe K."/>
            <person name="Paulini M."/>
            <person name="Williams G."/>
        </authorList>
    </citation>
    <scope>NUCLEOTIDE SEQUENCE [LARGE SCALE GENOMIC DNA]</scope>
    <source>
        <strain evidence="11">FR3</strain>
    </source>
</reference>
<evidence type="ECO:0000256" key="4">
    <source>
        <dbReference type="ARBA" id="ARBA00022771"/>
    </source>
</evidence>
<keyword evidence="6" id="KW-0805">Transcription regulation</keyword>
<keyword evidence="2" id="KW-0479">Metal-binding</keyword>
<dbReference type="GeneID" id="6100422"/>
<dbReference type="PANTHER" id="PTHR24394:SF48">
    <property type="entry name" value="ZINC FINGER PROTEIN 771"/>
    <property type="match status" value="1"/>
</dbReference>
<dbReference type="AlphaFoldDB" id="A0A4E9FUD8"/>
<evidence type="ECO:0000256" key="3">
    <source>
        <dbReference type="ARBA" id="ARBA00022737"/>
    </source>
</evidence>
<feature type="domain" description="C2H2-type" evidence="10">
    <location>
        <begin position="41"/>
        <end position="68"/>
    </location>
</feature>
<dbReference type="OrthoDB" id="10068874at2759"/>
<dbReference type="InterPro" id="IPR013087">
    <property type="entry name" value="Znf_C2H2_type"/>
</dbReference>
<evidence type="ECO:0000256" key="8">
    <source>
        <dbReference type="ARBA" id="ARBA00023242"/>
    </source>
</evidence>
<feature type="non-terminal residue" evidence="11">
    <location>
        <position position="1"/>
    </location>
</feature>
<dbReference type="Pfam" id="PF00096">
    <property type="entry name" value="zf-C2H2"/>
    <property type="match status" value="2"/>
</dbReference>
<dbReference type="PANTHER" id="PTHR24394">
    <property type="entry name" value="ZINC FINGER PROTEIN"/>
    <property type="match status" value="1"/>
</dbReference>
<dbReference type="CTD" id="6100422"/>
<dbReference type="SUPFAM" id="SSF57667">
    <property type="entry name" value="beta-beta-alpha zinc fingers"/>
    <property type="match status" value="2"/>
</dbReference>
<dbReference type="PROSITE" id="PS00028">
    <property type="entry name" value="ZINC_FINGER_C2H2_1"/>
    <property type="match status" value="2"/>
</dbReference>
<dbReference type="Gene3D" id="3.30.160.60">
    <property type="entry name" value="Classic Zinc Finger"/>
    <property type="match status" value="4"/>
</dbReference>
<keyword evidence="12" id="KW-1185">Reference proteome</keyword>
<dbReference type="InterPro" id="IPR036236">
    <property type="entry name" value="Znf_C2H2_sf"/>
</dbReference>
<dbReference type="RefSeq" id="XP_042938499.1">
    <property type="nucleotide sequence ID" value="XM_043082565.1"/>
</dbReference>
<feature type="non-terminal residue" evidence="11">
    <location>
        <position position="149"/>
    </location>
</feature>
<keyword evidence="4 9" id="KW-0863">Zinc-finger</keyword>
<reference evidence="13" key="3">
    <citation type="submission" date="2022-04" db="UniProtKB">
        <authorList>
            <consortium name="WormBaseParasite"/>
        </authorList>
    </citation>
    <scope>IDENTIFICATION</scope>
</reference>
<proteinExistence type="predicted"/>
<dbReference type="PROSITE" id="PS50157">
    <property type="entry name" value="ZINC_FINGER_C2H2_2"/>
    <property type="match status" value="2"/>
</dbReference>
<comment type="subcellular location">
    <subcellularLocation>
        <location evidence="1">Nucleus</location>
    </subcellularLocation>
</comment>
<evidence type="ECO:0000256" key="6">
    <source>
        <dbReference type="ARBA" id="ARBA00023015"/>
    </source>
</evidence>
<evidence type="ECO:0000256" key="5">
    <source>
        <dbReference type="ARBA" id="ARBA00022833"/>
    </source>
</evidence>